<protein>
    <submittedName>
        <fullName evidence="5">LacI family transcriptional regulator</fullName>
    </submittedName>
</protein>
<keyword evidence="6" id="KW-1185">Reference proteome</keyword>
<dbReference type="SMART" id="SM00354">
    <property type="entry name" value="HTH_LACI"/>
    <property type="match status" value="1"/>
</dbReference>
<evidence type="ECO:0000256" key="2">
    <source>
        <dbReference type="ARBA" id="ARBA00023125"/>
    </source>
</evidence>
<evidence type="ECO:0000313" key="6">
    <source>
        <dbReference type="Proteomes" id="UP000239181"/>
    </source>
</evidence>
<dbReference type="PANTHER" id="PTHR30146:SF153">
    <property type="entry name" value="LACTOSE OPERON REPRESSOR"/>
    <property type="match status" value="1"/>
</dbReference>
<dbReference type="SUPFAM" id="SSF53822">
    <property type="entry name" value="Periplasmic binding protein-like I"/>
    <property type="match status" value="1"/>
</dbReference>
<dbReference type="CDD" id="cd01392">
    <property type="entry name" value="HTH_LacI"/>
    <property type="match status" value="1"/>
</dbReference>
<dbReference type="PANTHER" id="PTHR30146">
    <property type="entry name" value="LACI-RELATED TRANSCRIPTIONAL REPRESSOR"/>
    <property type="match status" value="1"/>
</dbReference>
<keyword evidence="1" id="KW-0805">Transcription regulation</keyword>
<dbReference type="CDD" id="cd01574">
    <property type="entry name" value="PBP1_LacI"/>
    <property type="match status" value="1"/>
</dbReference>
<feature type="domain" description="HTH lacI-type" evidence="4">
    <location>
        <begin position="6"/>
        <end position="60"/>
    </location>
</feature>
<organism evidence="5 6">
    <name type="scientific">Pantoea coffeiphila</name>
    <dbReference type="NCBI Taxonomy" id="1465635"/>
    <lineage>
        <taxon>Bacteria</taxon>
        <taxon>Pseudomonadati</taxon>
        <taxon>Pseudomonadota</taxon>
        <taxon>Gammaproteobacteria</taxon>
        <taxon>Enterobacterales</taxon>
        <taxon>Erwiniaceae</taxon>
        <taxon>Pantoea</taxon>
    </lineage>
</organism>
<dbReference type="InterPro" id="IPR046335">
    <property type="entry name" value="LacI/GalR-like_sensor"/>
</dbReference>
<dbReference type="PROSITE" id="PS00356">
    <property type="entry name" value="HTH_LACI_1"/>
    <property type="match status" value="1"/>
</dbReference>
<gene>
    <name evidence="5" type="ORF">CQW29_04445</name>
</gene>
<name>A0A2S9IGK0_9GAMM</name>
<reference evidence="5 6" key="1">
    <citation type="submission" date="2017-10" db="EMBL/GenBank/DDBJ databases">
        <title>Draft genome of two endophytic bacteria isolated from 'guarana' Paullinia cupana (Mart.) Ducke.</title>
        <authorList>
            <person name="Siqueira K.A."/>
            <person name="Liotti R.G."/>
            <person name="Mendes T.A."/>
            <person name="Soares M.A."/>
        </authorList>
    </citation>
    <scope>NUCLEOTIDE SEQUENCE [LARGE SCALE GENOMIC DNA]</scope>
    <source>
        <strain evidence="5 6">342</strain>
    </source>
</reference>
<dbReference type="EMBL" id="PDET01000002">
    <property type="protein sequence ID" value="PRD16921.1"/>
    <property type="molecule type" value="Genomic_DNA"/>
</dbReference>
<evidence type="ECO:0000256" key="3">
    <source>
        <dbReference type="ARBA" id="ARBA00023163"/>
    </source>
</evidence>
<dbReference type="GO" id="GO:0000976">
    <property type="term" value="F:transcription cis-regulatory region binding"/>
    <property type="evidence" value="ECO:0007669"/>
    <property type="project" value="TreeGrafter"/>
</dbReference>
<dbReference type="PRINTS" id="PR00036">
    <property type="entry name" value="HTHLACI"/>
</dbReference>
<dbReference type="OrthoDB" id="9798934at2"/>
<dbReference type="InterPro" id="IPR028082">
    <property type="entry name" value="Peripla_BP_I"/>
</dbReference>
<dbReference type="Proteomes" id="UP000239181">
    <property type="component" value="Unassembled WGS sequence"/>
</dbReference>
<dbReference type="PROSITE" id="PS50932">
    <property type="entry name" value="HTH_LACI_2"/>
    <property type="match status" value="1"/>
</dbReference>
<comment type="caution">
    <text evidence="5">The sequence shown here is derived from an EMBL/GenBank/DDBJ whole genome shotgun (WGS) entry which is preliminary data.</text>
</comment>
<dbReference type="AlphaFoldDB" id="A0A2S9IGK0"/>
<dbReference type="Pfam" id="PF13377">
    <property type="entry name" value="Peripla_BP_3"/>
    <property type="match status" value="1"/>
</dbReference>
<accession>A0A2S9IGK0</accession>
<dbReference type="Gene3D" id="3.40.50.2300">
    <property type="match status" value="2"/>
</dbReference>
<dbReference type="GO" id="GO:0003700">
    <property type="term" value="F:DNA-binding transcription factor activity"/>
    <property type="evidence" value="ECO:0007669"/>
    <property type="project" value="TreeGrafter"/>
</dbReference>
<dbReference type="Pfam" id="PF00356">
    <property type="entry name" value="LacI"/>
    <property type="match status" value="1"/>
</dbReference>
<keyword evidence="3" id="KW-0804">Transcription</keyword>
<dbReference type="InterPro" id="IPR010982">
    <property type="entry name" value="Lambda_DNA-bd_dom_sf"/>
</dbReference>
<keyword evidence="2" id="KW-0238">DNA-binding</keyword>
<dbReference type="NCBIfam" id="NF007075">
    <property type="entry name" value="PRK09526.1"/>
    <property type="match status" value="1"/>
</dbReference>
<proteinExistence type="predicted"/>
<dbReference type="InterPro" id="IPR000843">
    <property type="entry name" value="HTH_LacI"/>
</dbReference>
<sequence>MQRHLATLEDVAREAGVSQQTVSRVLNNPAVVAERTREKVIRAMQALHYVPNRSAQLLAGKSAPSIGLITASLTLHAPSQIAAAVKSYAGSHQLEVSIAMPVQADFSSLQDRLNEFRAQHIRGAIISLPLESSVAERLAAENSDIACLFLDVSPESDVCCVRFDHRDGCGACVQHLWDAGHREFGLLAGPESSVSARMRLSSWREALHRLGIANAVTVFGDWSAASGWQKTFELLHQHPRISAMVVANDQMALGVLSALAQLNRTGGRAVSVTGYDDTADSLYFQPPLTTVAQDFNVLGKRAVERLIQLMAAPQIKIRELLPTRLIIRQSTRPYSGETDDEKDKVITQLKTLAEKL</sequence>
<evidence type="ECO:0000313" key="5">
    <source>
        <dbReference type="EMBL" id="PRD16921.1"/>
    </source>
</evidence>
<evidence type="ECO:0000256" key="1">
    <source>
        <dbReference type="ARBA" id="ARBA00023015"/>
    </source>
</evidence>
<dbReference type="RefSeq" id="WP_105591503.1">
    <property type="nucleotide sequence ID" value="NZ_PDET01000002.1"/>
</dbReference>
<dbReference type="SUPFAM" id="SSF47413">
    <property type="entry name" value="lambda repressor-like DNA-binding domains"/>
    <property type="match status" value="1"/>
</dbReference>
<evidence type="ECO:0000259" key="4">
    <source>
        <dbReference type="PROSITE" id="PS50932"/>
    </source>
</evidence>
<dbReference type="Gene3D" id="1.10.260.40">
    <property type="entry name" value="lambda repressor-like DNA-binding domains"/>
    <property type="match status" value="1"/>
</dbReference>